<dbReference type="CDD" id="cd03493">
    <property type="entry name" value="SQR_QFR_TM"/>
    <property type="match status" value="1"/>
</dbReference>
<evidence type="ECO:0000313" key="7">
    <source>
        <dbReference type="EMBL" id="KYO49258.1"/>
    </source>
</evidence>
<keyword evidence="2" id="KW-1003">Cell membrane</keyword>
<feature type="transmembrane region" description="Helical" evidence="4">
    <location>
        <begin position="147"/>
        <end position="168"/>
    </location>
</feature>
<organism evidence="7 8">
    <name type="scientific">Tistrella mobilis</name>
    <dbReference type="NCBI Taxonomy" id="171437"/>
    <lineage>
        <taxon>Bacteria</taxon>
        <taxon>Pseudomonadati</taxon>
        <taxon>Pseudomonadota</taxon>
        <taxon>Alphaproteobacteria</taxon>
        <taxon>Geminicoccales</taxon>
        <taxon>Geminicoccaceae</taxon>
        <taxon>Tistrella</taxon>
    </lineage>
</organism>
<dbReference type="OrthoDB" id="9762462at2"/>
<dbReference type="Proteomes" id="UP000075787">
    <property type="component" value="Unassembled WGS sequence"/>
</dbReference>
<dbReference type="SUPFAM" id="SSF55073">
    <property type="entry name" value="Nucleotide cyclase"/>
    <property type="match status" value="1"/>
</dbReference>
<sequence length="573" mass="60489">MTSPSLPLPQGRPQSRRNRLVRRLRAITGAIMLVFVTGHLIAHASGLFGIGVAQKVLDVTMAPWTVPPGSLLLPAAFLLHASLGLRALYLRRSLRMPPTEALQLALGLLLPLLLAAHITGVDAALSVDAGVDSYTRIMALLWTPTGALRQFVLLGVVWLHGMIGLGFWLKGRGAGAGWIAAWRIGAWALPLAALLGFLDAGRSVAGLVKLGLLSPTLSTLPADLHARAQAGEHAMMSAWILAIVATFAARGLRHLISLRHGRVVVTYPGGRTVRMLPGGSVLEASRLGNVPHVAVCGGRGRCSTCRVEIVRGLENLPPADAEESALLSRIRAPAGVRLACRLHPTGPVTVHPLLKAQGRGRRPSEDPMVHGGREKRVAILFTDIRGSTAIAEQRPPYDIMFLLERYFETIGGAVEAAGGTPNAFVGDEVMAIFGADGGDGPEDFAAAATQALHAAGEIARRLEVLNRSLVRDLGQPLRIGIGIHGGPAVVGRLGYGETRMLTAVGDTVHVARRLEELTKAHACLLVVSDDILQAAGRAPATLDASCHEITVRGRVEPLAVHAVPAEAVHRLGG</sequence>
<comment type="subcellular location">
    <subcellularLocation>
        <location evidence="1">Cell membrane</location>
        <topology evidence="1">Multi-pass membrane protein</topology>
    </subcellularLocation>
</comment>
<gene>
    <name evidence="7" type="ORF">AUP44_18405</name>
</gene>
<protein>
    <recommendedName>
        <fullName evidence="9">Adenylate/guanylate cyclase domain-containing protein</fullName>
    </recommendedName>
</protein>
<dbReference type="SUPFAM" id="SSF81343">
    <property type="entry name" value="Fumarate reductase respiratory complex transmembrane subunits"/>
    <property type="match status" value="1"/>
</dbReference>
<evidence type="ECO:0000256" key="4">
    <source>
        <dbReference type="SAM" id="Phobius"/>
    </source>
</evidence>
<evidence type="ECO:0000313" key="8">
    <source>
        <dbReference type="Proteomes" id="UP000075787"/>
    </source>
</evidence>
<dbReference type="InterPro" id="IPR050697">
    <property type="entry name" value="Adenylyl/Guanylyl_Cyclase_3/4"/>
</dbReference>
<dbReference type="SUPFAM" id="SSF54292">
    <property type="entry name" value="2Fe-2S ferredoxin-like"/>
    <property type="match status" value="1"/>
</dbReference>
<comment type="caution">
    <text evidence="7">The sequence shown here is derived from an EMBL/GenBank/DDBJ whole genome shotgun (WGS) entry which is preliminary data.</text>
</comment>
<accession>A0A162JIB5</accession>
<dbReference type="AlphaFoldDB" id="A0A162JIB5"/>
<dbReference type="PANTHER" id="PTHR43081:SF17">
    <property type="entry name" value="BLL5647 PROTEIN"/>
    <property type="match status" value="1"/>
</dbReference>
<feature type="transmembrane region" description="Helical" evidence="4">
    <location>
        <begin position="180"/>
        <end position="198"/>
    </location>
</feature>
<dbReference type="GO" id="GO:0005886">
    <property type="term" value="C:plasma membrane"/>
    <property type="evidence" value="ECO:0007669"/>
    <property type="project" value="UniProtKB-SubCell"/>
</dbReference>
<dbReference type="Pfam" id="PF00111">
    <property type="entry name" value="Fer2"/>
    <property type="match status" value="1"/>
</dbReference>
<dbReference type="RefSeq" id="WP_062770653.1">
    <property type="nucleotide sequence ID" value="NZ_CP121045.1"/>
</dbReference>
<dbReference type="InterPro" id="IPR001041">
    <property type="entry name" value="2Fe-2S_ferredoxin-type"/>
</dbReference>
<keyword evidence="3 4" id="KW-0472">Membrane</keyword>
<dbReference type="Gene3D" id="3.30.70.1230">
    <property type="entry name" value="Nucleotide cyclase"/>
    <property type="match status" value="1"/>
</dbReference>
<evidence type="ECO:0000256" key="3">
    <source>
        <dbReference type="ARBA" id="ARBA00023136"/>
    </source>
</evidence>
<evidence type="ECO:0000259" key="6">
    <source>
        <dbReference type="PROSITE" id="PS51085"/>
    </source>
</evidence>
<keyword evidence="4" id="KW-0812">Transmembrane</keyword>
<dbReference type="SMART" id="SM00044">
    <property type="entry name" value="CYCc"/>
    <property type="match status" value="1"/>
</dbReference>
<dbReference type="Gene3D" id="1.20.1300.10">
    <property type="entry name" value="Fumarate reductase/succinate dehydrogenase, transmembrane subunit"/>
    <property type="match status" value="1"/>
</dbReference>
<feature type="transmembrane region" description="Helical" evidence="4">
    <location>
        <begin position="71"/>
        <end position="89"/>
    </location>
</feature>
<dbReference type="GeneID" id="97240922"/>
<reference evidence="7 8" key="1">
    <citation type="submission" date="2015-12" db="EMBL/GenBank/DDBJ databases">
        <title>Genome sequence of Tistrella mobilis MCCC 1A02139.</title>
        <authorList>
            <person name="Lu L."/>
            <person name="Lai Q."/>
            <person name="Shao Z."/>
            <person name="Qian P."/>
        </authorList>
    </citation>
    <scope>NUCLEOTIDE SEQUENCE [LARGE SCALE GENOMIC DNA]</scope>
    <source>
        <strain evidence="7 8">MCCC 1A02139</strain>
    </source>
</reference>
<evidence type="ECO:0008006" key="9">
    <source>
        <dbReference type="Google" id="ProtNLM"/>
    </source>
</evidence>
<dbReference type="PANTHER" id="PTHR43081">
    <property type="entry name" value="ADENYLATE CYCLASE, TERMINAL-DIFFERENTIATION SPECIFIC-RELATED"/>
    <property type="match status" value="1"/>
</dbReference>
<dbReference type="InterPro" id="IPR029787">
    <property type="entry name" value="Nucleotide_cyclase"/>
</dbReference>
<evidence type="ECO:0000256" key="1">
    <source>
        <dbReference type="ARBA" id="ARBA00004651"/>
    </source>
</evidence>
<feature type="transmembrane region" description="Helical" evidence="4">
    <location>
        <begin position="26"/>
        <end position="51"/>
    </location>
</feature>
<dbReference type="GO" id="GO:0035556">
    <property type="term" value="P:intracellular signal transduction"/>
    <property type="evidence" value="ECO:0007669"/>
    <property type="project" value="InterPro"/>
</dbReference>
<dbReference type="Pfam" id="PF00211">
    <property type="entry name" value="Guanylate_cyc"/>
    <property type="match status" value="1"/>
</dbReference>
<dbReference type="CDD" id="cd00207">
    <property type="entry name" value="fer2"/>
    <property type="match status" value="1"/>
</dbReference>
<dbReference type="InterPro" id="IPR036010">
    <property type="entry name" value="2Fe-2S_ferredoxin-like_sf"/>
</dbReference>
<dbReference type="Gene3D" id="3.10.20.30">
    <property type="match status" value="1"/>
</dbReference>
<feature type="transmembrane region" description="Helical" evidence="4">
    <location>
        <begin position="101"/>
        <end position="127"/>
    </location>
</feature>
<evidence type="ECO:0000256" key="2">
    <source>
        <dbReference type="ARBA" id="ARBA00022475"/>
    </source>
</evidence>
<dbReference type="InterPro" id="IPR012675">
    <property type="entry name" value="Beta-grasp_dom_sf"/>
</dbReference>
<feature type="domain" description="Guanylate cyclase" evidence="5">
    <location>
        <begin position="378"/>
        <end position="515"/>
    </location>
</feature>
<dbReference type="InterPro" id="IPR034804">
    <property type="entry name" value="SQR/QFR_C/D"/>
</dbReference>
<dbReference type="GO" id="GO:0004016">
    <property type="term" value="F:adenylate cyclase activity"/>
    <property type="evidence" value="ECO:0007669"/>
    <property type="project" value="UniProtKB-ARBA"/>
</dbReference>
<dbReference type="PROSITE" id="PS50125">
    <property type="entry name" value="GUANYLATE_CYCLASE_2"/>
    <property type="match status" value="1"/>
</dbReference>
<feature type="domain" description="2Fe-2S ferredoxin-type" evidence="6">
    <location>
        <begin position="261"/>
        <end position="356"/>
    </location>
</feature>
<dbReference type="GO" id="GO:0006171">
    <property type="term" value="P:cAMP biosynthetic process"/>
    <property type="evidence" value="ECO:0007669"/>
    <property type="project" value="TreeGrafter"/>
</dbReference>
<dbReference type="PROSITE" id="PS51085">
    <property type="entry name" value="2FE2S_FER_2"/>
    <property type="match status" value="1"/>
</dbReference>
<dbReference type="CDD" id="cd07302">
    <property type="entry name" value="CHD"/>
    <property type="match status" value="1"/>
</dbReference>
<proteinExistence type="predicted"/>
<keyword evidence="4" id="KW-1133">Transmembrane helix</keyword>
<dbReference type="InterPro" id="IPR001054">
    <property type="entry name" value="A/G_cyclase"/>
</dbReference>
<evidence type="ECO:0000259" key="5">
    <source>
        <dbReference type="PROSITE" id="PS50125"/>
    </source>
</evidence>
<dbReference type="GO" id="GO:0051536">
    <property type="term" value="F:iron-sulfur cluster binding"/>
    <property type="evidence" value="ECO:0007669"/>
    <property type="project" value="InterPro"/>
</dbReference>
<dbReference type="EMBL" id="LPZR01000230">
    <property type="protein sequence ID" value="KYO49258.1"/>
    <property type="molecule type" value="Genomic_DNA"/>
</dbReference>
<name>A0A162JIB5_9PROT</name>